<dbReference type="InterPro" id="IPR050067">
    <property type="entry name" value="IPM_dehydratase_rel_enz"/>
</dbReference>
<dbReference type="PRINTS" id="PR00415">
    <property type="entry name" value="ACONITASE"/>
</dbReference>
<evidence type="ECO:0000259" key="20">
    <source>
        <dbReference type="Pfam" id="PF00694"/>
    </source>
</evidence>
<comment type="catalytic activity">
    <reaction evidence="15 17">
        <text>(2R,3S)-homoisocitrate = cis-homoaconitate + H2O</text>
        <dbReference type="Rhea" id="RHEA:15485"/>
        <dbReference type="ChEBI" id="CHEBI:15377"/>
        <dbReference type="ChEBI" id="CHEBI:15404"/>
        <dbReference type="ChEBI" id="CHEBI:58174"/>
        <dbReference type="EC" id="4.2.1.36"/>
    </reaction>
</comment>
<keyword evidence="13 17" id="KW-0457">Lysine biosynthesis</keyword>
<dbReference type="Proteomes" id="UP001590950">
    <property type="component" value="Unassembled WGS sequence"/>
</dbReference>
<comment type="cofactor">
    <cofactor evidence="17">
        <name>[4Fe-4S] cluster</name>
        <dbReference type="ChEBI" id="CHEBI:49883"/>
    </cofactor>
    <text evidence="17">Binds 1 [4Fe-4S] cluster per subunit.</text>
</comment>
<dbReference type="SUPFAM" id="SSF52016">
    <property type="entry name" value="LeuD/IlvD-like"/>
    <property type="match status" value="1"/>
</dbReference>
<evidence type="ECO:0000256" key="1">
    <source>
        <dbReference type="ARBA" id="ARBA00003422"/>
    </source>
</evidence>
<keyword evidence="9 17" id="KW-0809">Transit peptide</keyword>
<evidence type="ECO:0000256" key="9">
    <source>
        <dbReference type="ARBA" id="ARBA00022946"/>
    </source>
</evidence>
<evidence type="ECO:0000256" key="2">
    <source>
        <dbReference type="ARBA" id="ARBA00004173"/>
    </source>
</evidence>
<evidence type="ECO:0000256" key="13">
    <source>
        <dbReference type="ARBA" id="ARBA00023154"/>
    </source>
</evidence>
<keyword evidence="8 17" id="KW-0479">Metal-binding</keyword>
<dbReference type="InterPro" id="IPR018136">
    <property type="entry name" value="Aconitase_4Fe-4S_BS"/>
</dbReference>
<evidence type="ECO:0000256" key="12">
    <source>
        <dbReference type="ARBA" id="ARBA00023128"/>
    </source>
</evidence>
<evidence type="ECO:0000256" key="16">
    <source>
        <dbReference type="ARBA" id="ARBA00032706"/>
    </source>
</evidence>
<dbReference type="Gene3D" id="3.30.499.10">
    <property type="entry name" value="Aconitase, domain 3"/>
    <property type="match status" value="2"/>
</dbReference>
<dbReference type="Gene3D" id="3.20.19.10">
    <property type="entry name" value="Aconitase, domain 4"/>
    <property type="match status" value="1"/>
</dbReference>
<evidence type="ECO:0000313" key="22">
    <source>
        <dbReference type="Proteomes" id="UP001590950"/>
    </source>
</evidence>
<evidence type="ECO:0000256" key="5">
    <source>
        <dbReference type="ARBA" id="ARBA00012022"/>
    </source>
</evidence>
<dbReference type="NCBIfam" id="TIGR00139">
    <property type="entry name" value="h_aconitase"/>
    <property type="match status" value="1"/>
</dbReference>
<feature type="domain" description="Aconitase/3-isopropylmalate dehydratase large subunit alpha/beta/alpha" evidence="19">
    <location>
        <begin position="89"/>
        <end position="515"/>
    </location>
</feature>
<reference evidence="21 22" key="1">
    <citation type="submission" date="2024-09" db="EMBL/GenBank/DDBJ databases">
        <title>Rethinking Asexuality: The Enigmatic Case of Functional Sexual Genes in Lepraria (Stereocaulaceae).</title>
        <authorList>
            <person name="Doellman M."/>
            <person name="Sun Y."/>
            <person name="Barcenas-Pena A."/>
            <person name="Lumbsch H.T."/>
            <person name="Grewe F."/>
        </authorList>
    </citation>
    <scope>NUCLEOTIDE SEQUENCE [LARGE SCALE GENOMIC DNA]</scope>
    <source>
        <strain evidence="21 22">Mercado 3170</strain>
    </source>
</reference>
<name>A0ABR3ZZE8_9LECA</name>
<accession>A0ABR3ZZE8</accession>
<evidence type="ECO:0000259" key="19">
    <source>
        <dbReference type="Pfam" id="PF00330"/>
    </source>
</evidence>
<dbReference type="Pfam" id="PF00694">
    <property type="entry name" value="Aconitase_C"/>
    <property type="match status" value="1"/>
</dbReference>
<comment type="caution">
    <text evidence="21">The sequence shown here is derived from an EMBL/GenBank/DDBJ whole genome shotgun (WGS) entry which is preliminary data.</text>
</comment>
<feature type="region of interest" description="Disordered" evidence="18">
    <location>
        <begin position="706"/>
        <end position="745"/>
    </location>
</feature>
<keyword evidence="12 17" id="KW-0496">Mitochondrion</keyword>
<keyword evidence="11 17" id="KW-0411">Iron-sulfur</keyword>
<feature type="compositionally biased region" description="Polar residues" evidence="18">
    <location>
        <begin position="706"/>
        <end position="715"/>
    </location>
</feature>
<dbReference type="InterPro" id="IPR039386">
    <property type="entry name" value="Homoaconitase_swivel"/>
</dbReference>
<evidence type="ECO:0000256" key="15">
    <source>
        <dbReference type="ARBA" id="ARBA00029338"/>
    </source>
</evidence>
<dbReference type="InterPro" id="IPR015931">
    <property type="entry name" value="Acnase/IPM_dHydase_lsu_aba_1/3"/>
</dbReference>
<dbReference type="InterPro" id="IPR000573">
    <property type="entry name" value="AconitaseA/IPMdHydase_ssu_swvl"/>
</dbReference>
<evidence type="ECO:0000256" key="3">
    <source>
        <dbReference type="ARBA" id="ARBA00005106"/>
    </source>
</evidence>
<keyword evidence="14 17" id="KW-0456">Lyase</keyword>
<evidence type="ECO:0000256" key="6">
    <source>
        <dbReference type="ARBA" id="ARBA00021560"/>
    </source>
</evidence>
<evidence type="ECO:0000256" key="7">
    <source>
        <dbReference type="ARBA" id="ARBA00022605"/>
    </source>
</evidence>
<keyword evidence="10 17" id="KW-0408">Iron</keyword>
<dbReference type="PROSITE" id="PS00450">
    <property type="entry name" value="ACONITASE_1"/>
    <property type="match status" value="1"/>
</dbReference>
<proteinExistence type="inferred from homology"/>
<protein>
    <recommendedName>
        <fullName evidence="6 17">Homoaconitase, mitochondrial</fullName>
        <ecNumber evidence="5 17">4.2.1.36</ecNumber>
    </recommendedName>
    <alternativeName>
        <fullName evidence="16 17">Homoaconitate hydratase</fullName>
    </alternativeName>
</protein>
<organism evidence="21 22">
    <name type="scientific">Stereocaulon virgatum</name>
    <dbReference type="NCBI Taxonomy" id="373712"/>
    <lineage>
        <taxon>Eukaryota</taxon>
        <taxon>Fungi</taxon>
        <taxon>Dikarya</taxon>
        <taxon>Ascomycota</taxon>
        <taxon>Pezizomycotina</taxon>
        <taxon>Lecanoromycetes</taxon>
        <taxon>OSLEUM clade</taxon>
        <taxon>Lecanoromycetidae</taxon>
        <taxon>Lecanorales</taxon>
        <taxon>Lecanorineae</taxon>
        <taxon>Stereocaulaceae</taxon>
        <taxon>Stereocaulon</taxon>
    </lineage>
</organism>
<comment type="function">
    <text evidence="1 17">Catalyzes the reversible hydration of cis-homoaconitate to (2R,3S)-homoisocitrate, a step in the alpha-aminoadipate pathway for lysine biosynthesis.</text>
</comment>
<dbReference type="InterPro" id="IPR004418">
    <property type="entry name" value="Homoaconitase_mito"/>
</dbReference>
<evidence type="ECO:0000256" key="17">
    <source>
        <dbReference type="RuleBase" id="RU362038"/>
    </source>
</evidence>
<evidence type="ECO:0000256" key="4">
    <source>
        <dbReference type="ARBA" id="ARBA00007185"/>
    </source>
</evidence>
<gene>
    <name evidence="21" type="ORF">N7G274_008116</name>
</gene>
<dbReference type="EMBL" id="JBEFKJ010000027">
    <property type="protein sequence ID" value="KAL2039067.1"/>
    <property type="molecule type" value="Genomic_DNA"/>
</dbReference>
<dbReference type="Pfam" id="PF00330">
    <property type="entry name" value="Aconitase"/>
    <property type="match status" value="1"/>
</dbReference>
<evidence type="ECO:0000256" key="8">
    <source>
        <dbReference type="ARBA" id="ARBA00022723"/>
    </source>
</evidence>
<evidence type="ECO:0000256" key="10">
    <source>
        <dbReference type="ARBA" id="ARBA00023004"/>
    </source>
</evidence>
<dbReference type="PANTHER" id="PTHR43822:SF2">
    <property type="entry name" value="HOMOACONITASE, MITOCHONDRIAL"/>
    <property type="match status" value="1"/>
</dbReference>
<comment type="similarity">
    <text evidence="4 17">Belongs to the aconitase/IPM isomerase family.</text>
</comment>
<keyword evidence="22" id="KW-1185">Reference proteome</keyword>
<dbReference type="InterPro" id="IPR036008">
    <property type="entry name" value="Aconitase_4Fe-4S_dom"/>
</dbReference>
<dbReference type="EC" id="4.2.1.36" evidence="5 17"/>
<dbReference type="InterPro" id="IPR001030">
    <property type="entry name" value="Acoase/IPM_deHydtase_lsu_aba"/>
</dbReference>
<evidence type="ECO:0000256" key="11">
    <source>
        <dbReference type="ARBA" id="ARBA00023014"/>
    </source>
</evidence>
<sequence length="801" mass="86803">MLKRTGASVLRCRVSRPPSRQHLLYLHPRAYNTTAPRKHADVFPSQMENSSSSAILSSLQNPALLPQTLTEKIVQRYSLGVGEDQYIKAGDYVTLSPHYCMTHDNSWPTALKFMSIGASKIHDPRQIVMTLDHDVQNKSESNLRKYRQIEEFAGKQKVDFYPAGRGIGHQIMVEEGYAFPGTMTVASDSHANMYGGVGCLGTPMVRTDAACIWATGKTWWQVPPIAKVTFTGTLPTGVTGKDVIVALSGLFNNDEVLNHAIEFTGSKEAMMSLSVDARLTIANMTTEWGALTGLFPIDSVLETWLRYKATEAALYASAALSDGLAFRRFSHIRLEKLFQNPLVADPDAKYAKNLHLDLSTLSPYVSGPNSVKVATPLEELSVQNIAIDKAYLVSCTNSRASDLAAAAKVFKDAAKDNQGNVVKIAEGVKFYIAAASLPEQQAAEAEGDWQAMLDAGAIALPAGCGPCIGLGTGLLEDGEVGISASNRNFKGRMGSQKAKAYLASPEVVAASALYGKISGPGWYERPKGWSGVNMGEGIITAEEALQNVIGQFDSAIEAAEKGVSPEEINTTEEGAVEVLPGFPEVIKGEIVFLDADNISTDGIYPGKYTYQDDVTQEKMAEICMENYDSGFRSTARENDIVVAGFNFGCGSSREQAATSILAKKIPLVVAGSLGNTFSRNAINNALPLLQIPRLVQRLRQYFSSTQVHASQQNVKEPSLNRESLDSPPPAPQASPDQEKNLTRRTGWTLTWDVRRSKVVIQEGEAGTTWSEKVTALPPNIQEIIARGGLEEWVKKEIGANA</sequence>
<feature type="domain" description="Aconitase A/isopropylmalate dehydratase small subunit swivel" evidence="20">
    <location>
        <begin position="571"/>
        <end position="690"/>
    </location>
</feature>
<comment type="pathway">
    <text evidence="3 17">Amino-acid biosynthesis; L-lysine biosynthesis via AAA pathway; L-alpha-aminoadipate from 2-oxoglutarate: step 3/5.</text>
</comment>
<dbReference type="InterPro" id="IPR015928">
    <property type="entry name" value="Aconitase/3IPM_dehydase_swvl"/>
</dbReference>
<dbReference type="CDD" id="cd01674">
    <property type="entry name" value="Homoaconitase_Swivel"/>
    <property type="match status" value="1"/>
</dbReference>
<evidence type="ECO:0000256" key="18">
    <source>
        <dbReference type="SAM" id="MobiDB-lite"/>
    </source>
</evidence>
<keyword evidence="7 17" id="KW-0028">Amino-acid biosynthesis</keyword>
<dbReference type="PANTHER" id="PTHR43822">
    <property type="entry name" value="HOMOACONITASE, MITOCHONDRIAL-RELATED"/>
    <property type="match status" value="1"/>
</dbReference>
<dbReference type="SUPFAM" id="SSF53732">
    <property type="entry name" value="Aconitase iron-sulfur domain"/>
    <property type="match status" value="1"/>
</dbReference>
<comment type="subcellular location">
    <subcellularLocation>
        <location evidence="2 17">Mitochondrion</location>
    </subcellularLocation>
</comment>
<evidence type="ECO:0000256" key="14">
    <source>
        <dbReference type="ARBA" id="ARBA00023239"/>
    </source>
</evidence>
<evidence type="ECO:0000313" key="21">
    <source>
        <dbReference type="EMBL" id="KAL2039067.1"/>
    </source>
</evidence>